<name>A0ABP7YKX5_9ACTN</name>
<gene>
    <name evidence="1" type="ORF">GCM10022416_22420</name>
</gene>
<proteinExistence type="predicted"/>
<comment type="caution">
    <text evidence="1">The sequence shown here is derived from an EMBL/GenBank/DDBJ whole genome shotgun (WGS) entry which is preliminary data.</text>
</comment>
<reference evidence="2" key="1">
    <citation type="journal article" date="2019" name="Int. J. Syst. Evol. Microbiol.">
        <title>The Global Catalogue of Microorganisms (GCM) 10K type strain sequencing project: providing services to taxonomists for standard genome sequencing and annotation.</title>
        <authorList>
            <consortium name="The Broad Institute Genomics Platform"/>
            <consortium name="The Broad Institute Genome Sequencing Center for Infectious Disease"/>
            <person name="Wu L."/>
            <person name="Ma J."/>
        </authorList>
    </citation>
    <scope>NUCLEOTIDE SEQUENCE [LARGE SCALE GENOMIC DNA]</scope>
    <source>
        <strain evidence="2">JCM 17316</strain>
    </source>
</reference>
<accession>A0ABP7YKX5</accession>
<sequence length="110" mass="11660">MRISLSDDEYQVVATAAAGERLATGAFAAQAVLSVATGRFRPEYALLRETLASVMQAAGQVRRIGVALDQAAASLNAGEPSARLRRYAEAAAQAVRKLDDLADDICQRLP</sequence>
<dbReference type="Proteomes" id="UP001500266">
    <property type="component" value="Unassembled WGS sequence"/>
</dbReference>
<evidence type="ECO:0000313" key="1">
    <source>
        <dbReference type="EMBL" id="GAA4137681.1"/>
    </source>
</evidence>
<protein>
    <recommendedName>
        <fullName evidence="3">Cell division protein ZapA</fullName>
    </recommendedName>
</protein>
<organism evidence="1 2">
    <name type="scientific">Actinomadura keratinilytica</name>
    <dbReference type="NCBI Taxonomy" id="547461"/>
    <lineage>
        <taxon>Bacteria</taxon>
        <taxon>Bacillati</taxon>
        <taxon>Actinomycetota</taxon>
        <taxon>Actinomycetes</taxon>
        <taxon>Streptosporangiales</taxon>
        <taxon>Thermomonosporaceae</taxon>
        <taxon>Actinomadura</taxon>
    </lineage>
</organism>
<evidence type="ECO:0008006" key="3">
    <source>
        <dbReference type="Google" id="ProtNLM"/>
    </source>
</evidence>
<keyword evidence="2" id="KW-1185">Reference proteome</keyword>
<evidence type="ECO:0000313" key="2">
    <source>
        <dbReference type="Proteomes" id="UP001500266"/>
    </source>
</evidence>
<dbReference type="EMBL" id="BAABDO010000024">
    <property type="protein sequence ID" value="GAA4137681.1"/>
    <property type="molecule type" value="Genomic_DNA"/>
</dbReference>